<dbReference type="PROSITE" id="PS01012">
    <property type="entry name" value="FOLYLPOLYGLU_SYNT_2"/>
    <property type="match status" value="1"/>
</dbReference>
<keyword evidence="3 10" id="KW-0436">Ligase</keyword>
<evidence type="ECO:0000256" key="5">
    <source>
        <dbReference type="ARBA" id="ARBA00022741"/>
    </source>
</evidence>
<evidence type="ECO:0000313" key="13">
    <source>
        <dbReference type="EMBL" id="MBD7962494.1"/>
    </source>
</evidence>
<comment type="similarity">
    <text evidence="1 10">Belongs to the folylpolyglutamate synthase family.</text>
</comment>
<keyword evidence="6 10" id="KW-0067">ATP-binding</keyword>
<dbReference type="NCBIfam" id="TIGR01499">
    <property type="entry name" value="folC"/>
    <property type="match status" value="1"/>
</dbReference>
<proteinExistence type="inferred from homology"/>
<dbReference type="SUPFAM" id="SSF53244">
    <property type="entry name" value="MurD-like peptide ligases, peptide-binding domain"/>
    <property type="match status" value="1"/>
</dbReference>
<dbReference type="Proteomes" id="UP000603641">
    <property type="component" value="Unassembled WGS sequence"/>
</dbReference>
<dbReference type="Gene3D" id="3.40.1190.10">
    <property type="entry name" value="Mur-like, catalytic domain"/>
    <property type="match status" value="1"/>
</dbReference>
<organism evidence="13 14">
    <name type="scientific">Fictibacillus norfolkensis</name>
    <dbReference type="NCBI Taxonomy" id="2762233"/>
    <lineage>
        <taxon>Bacteria</taxon>
        <taxon>Bacillati</taxon>
        <taxon>Bacillota</taxon>
        <taxon>Bacilli</taxon>
        <taxon>Bacillales</taxon>
        <taxon>Fictibacillaceae</taxon>
        <taxon>Fictibacillus</taxon>
    </lineage>
</organism>
<protein>
    <recommendedName>
        <fullName evidence="2">tetrahydrofolate synthase</fullName>
        <ecNumber evidence="2">6.3.2.17</ecNumber>
    </recommendedName>
    <alternativeName>
        <fullName evidence="8">Tetrahydrofolylpolyglutamate synthase</fullName>
    </alternativeName>
</protein>
<comment type="catalytic activity">
    <reaction evidence="9">
        <text>(6S)-5,6,7,8-tetrahydrofolyl-(gamma-L-Glu)(n) + L-glutamate + ATP = (6S)-5,6,7,8-tetrahydrofolyl-(gamma-L-Glu)(n+1) + ADP + phosphate + H(+)</text>
        <dbReference type="Rhea" id="RHEA:10580"/>
        <dbReference type="Rhea" id="RHEA-COMP:14738"/>
        <dbReference type="Rhea" id="RHEA-COMP:14740"/>
        <dbReference type="ChEBI" id="CHEBI:15378"/>
        <dbReference type="ChEBI" id="CHEBI:29985"/>
        <dbReference type="ChEBI" id="CHEBI:30616"/>
        <dbReference type="ChEBI" id="CHEBI:43474"/>
        <dbReference type="ChEBI" id="CHEBI:141005"/>
        <dbReference type="ChEBI" id="CHEBI:456216"/>
        <dbReference type="EC" id="6.3.2.17"/>
    </reaction>
</comment>
<dbReference type="InterPro" id="IPR018109">
    <property type="entry name" value="Folylpolyglutamate_synth_CS"/>
</dbReference>
<feature type="domain" description="Mur ligase central" evidence="12">
    <location>
        <begin position="47"/>
        <end position="274"/>
    </location>
</feature>
<evidence type="ECO:0000256" key="1">
    <source>
        <dbReference type="ARBA" id="ARBA00008276"/>
    </source>
</evidence>
<dbReference type="EC" id="6.3.2.17" evidence="2"/>
<evidence type="ECO:0000256" key="2">
    <source>
        <dbReference type="ARBA" id="ARBA00013025"/>
    </source>
</evidence>
<evidence type="ECO:0000313" key="14">
    <source>
        <dbReference type="Proteomes" id="UP000603641"/>
    </source>
</evidence>
<comment type="caution">
    <text evidence="13">The sequence shown here is derived from an EMBL/GenBank/DDBJ whole genome shotgun (WGS) entry which is preliminary data.</text>
</comment>
<evidence type="ECO:0000256" key="4">
    <source>
        <dbReference type="ARBA" id="ARBA00022723"/>
    </source>
</evidence>
<evidence type="ECO:0000256" key="7">
    <source>
        <dbReference type="ARBA" id="ARBA00022842"/>
    </source>
</evidence>
<dbReference type="PANTHER" id="PTHR11136">
    <property type="entry name" value="FOLYLPOLYGLUTAMATE SYNTHASE-RELATED"/>
    <property type="match status" value="1"/>
</dbReference>
<dbReference type="PANTHER" id="PTHR11136:SF0">
    <property type="entry name" value="DIHYDROFOLATE SYNTHETASE-RELATED"/>
    <property type="match status" value="1"/>
</dbReference>
<evidence type="ECO:0000256" key="3">
    <source>
        <dbReference type="ARBA" id="ARBA00022598"/>
    </source>
</evidence>
<reference evidence="13 14" key="1">
    <citation type="submission" date="2020-08" db="EMBL/GenBank/DDBJ databases">
        <title>A Genomic Blueprint of the Chicken Gut Microbiome.</title>
        <authorList>
            <person name="Gilroy R."/>
            <person name="Ravi A."/>
            <person name="Getino M."/>
            <person name="Pursley I."/>
            <person name="Horton D.L."/>
            <person name="Alikhan N.-F."/>
            <person name="Baker D."/>
            <person name="Gharbi K."/>
            <person name="Hall N."/>
            <person name="Watson M."/>
            <person name="Adriaenssens E.M."/>
            <person name="Foster-Nyarko E."/>
            <person name="Jarju S."/>
            <person name="Secka A."/>
            <person name="Antonio M."/>
            <person name="Oren A."/>
            <person name="Chaudhuri R."/>
            <person name="La Ragione R.M."/>
            <person name="Hildebrand F."/>
            <person name="Pallen M.J."/>
        </authorList>
    </citation>
    <scope>NUCLEOTIDE SEQUENCE [LARGE SCALE GENOMIC DNA]</scope>
    <source>
        <strain evidence="13 14">Sa2CUA10</strain>
    </source>
</reference>
<dbReference type="InterPro" id="IPR004101">
    <property type="entry name" value="Mur_ligase_C"/>
</dbReference>
<keyword evidence="5 10" id="KW-0547">Nucleotide-binding</keyword>
<evidence type="ECO:0000256" key="10">
    <source>
        <dbReference type="PIRNR" id="PIRNR001563"/>
    </source>
</evidence>
<dbReference type="EMBL" id="JACSQM010000001">
    <property type="protein sequence ID" value="MBD7962494.1"/>
    <property type="molecule type" value="Genomic_DNA"/>
</dbReference>
<name>A0ABR8SGN4_9BACL</name>
<dbReference type="Gene3D" id="3.90.190.20">
    <property type="entry name" value="Mur ligase, C-terminal domain"/>
    <property type="match status" value="1"/>
</dbReference>
<keyword evidence="4" id="KW-0479">Metal-binding</keyword>
<dbReference type="PIRSF" id="PIRSF001563">
    <property type="entry name" value="Folylpolyglu_synth"/>
    <property type="match status" value="1"/>
</dbReference>
<dbReference type="SUPFAM" id="SSF53623">
    <property type="entry name" value="MurD-like peptide ligases, catalytic domain"/>
    <property type="match status" value="1"/>
</dbReference>
<dbReference type="InterPro" id="IPR036565">
    <property type="entry name" value="Mur-like_cat_sf"/>
</dbReference>
<dbReference type="Pfam" id="PF08245">
    <property type="entry name" value="Mur_ligase_M"/>
    <property type="match status" value="1"/>
</dbReference>
<evidence type="ECO:0000256" key="9">
    <source>
        <dbReference type="ARBA" id="ARBA00047493"/>
    </source>
</evidence>
<evidence type="ECO:0000256" key="6">
    <source>
        <dbReference type="ARBA" id="ARBA00022840"/>
    </source>
</evidence>
<evidence type="ECO:0000259" key="11">
    <source>
        <dbReference type="Pfam" id="PF02875"/>
    </source>
</evidence>
<dbReference type="Pfam" id="PF02875">
    <property type="entry name" value="Mur_ligase_C"/>
    <property type="match status" value="1"/>
</dbReference>
<dbReference type="InterPro" id="IPR036615">
    <property type="entry name" value="Mur_ligase_C_dom_sf"/>
</dbReference>
<dbReference type="InterPro" id="IPR001645">
    <property type="entry name" value="Folylpolyglutamate_synth"/>
</dbReference>
<gene>
    <name evidence="13" type="ORF">H9648_00400</name>
</gene>
<dbReference type="PROSITE" id="PS01011">
    <property type="entry name" value="FOLYLPOLYGLU_SYNT_1"/>
    <property type="match status" value="1"/>
</dbReference>
<evidence type="ECO:0000259" key="12">
    <source>
        <dbReference type="Pfam" id="PF08245"/>
    </source>
</evidence>
<feature type="domain" description="Mur ligase C-terminal" evidence="11">
    <location>
        <begin position="302"/>
        <end position="419"/>
    </location>
</feature>
<dbReference type="InterPro" id="IPR013221">
    <property type="entry name" value="Mur_ligase_cen"/>
</dbReference>
<keyword evidence="7" id="KW-0460">Magnesium</keyword>
<keyword evidence="14" id="KW-1185">Reference proteome</keyword>
<sequence length="434" mass="48882">MNVDTYREALEWIHSLLKFGVKPGLKRVEWLLERTGNPEKKIRSIHIAGTNGKGSTVEYIRSIMNEAGYSVGTFTSPYLISFNERVSLNRIPISDEKLLHYVRIVKPLVEEVALTDLGSPTEFEVITVISLLYFADKQPDIVVYETGLGGLYDSTNVITPILSIITNIGFDHMGILGETLKEIAFQKAGIIKQDVPVITTADQTEAREVIQLKAKEMNAQNYFLDRDFSIEHIESTNSGERFIYTDTENKKSMEFDISMMGTHQIKNAGLAVASVKFLTRAHRFEVSLSAITDGLRKANWAGRFEKVSHSPDIIIDGAHNEQGVAALKQTLNNHYGEKRIFLLFAALEDKAYATMLQDLVSVIYEACFTTFDFPRAASAEQLLRESPLGNSYSISSWNKALQHIKDQLQKDDVLIITGSLYFISEIRKTFHNLE</sequence>
<accession>A0ABR8SGN4</accession>
<evidence type="ECO:0000256" key="8">
    <source>
        <dbReference type="ARBA" id="ARBA00030592"/>
    </source>
</evidence>